<dbReference type="SMART" id="SM00465">
    <property type="entry name" value="GIYc"/>
    <property type="match status" value="1"/>
</dbReference>
<sequence length="167" mass="19114">MKYIIYKITNTINNKFYIGKHKTENIHDSYLGSGILIKRAVKKYGKDKFIKEILFICDDENVCNEAEERIVDEILVNDEMCYNLRTGGHGGSDRCSDETRAKIRAARAKQVMTEESNRKRSETQRGRKLGPSKIKGIAKDIISCPHCGKSGGKPAMNRWHFDNCNQR</sequence>
<feature type="region of interest" description="Disordered" evidence="3">
    <location>
        <begin position="109"/>
        <end position="132"/>
    </location>
</feature>
<keyword evidence="5" id="KW-0378">Hydrolase</keyword>
<protein>
    <submittedName>
        <fullName evidence="5">SegD homing endonuclease</fullName>
    </submittedName>
</protein>
<keyword evidence="6" id="KW-1185">Reference proteome</keyword>
<dbReference type="CDD" id="cd10444">
    <property type="entry name" value="GIY-YIG_SegABCDEFG"/>
    <property type="match status" value="1"/>
</dbReference>
<keyword evidence="5" id="KW-0540">Nuclease</keyword>
<dbReference type="SUPFAM" id="SSF82771">
    <property type="entry name" value="GIY-YIG endonuclease"/>
    <property type="match status" value="1"/>
</dbReference>
<keyword evidence="5" id="KW-0255">Endonuclease</keyword>
<evidence type="ECO:0000256" key="3">
    <source>
        <dbReference type="SAM" id="MobiDB-lite"/>
    </source>
</evidence>
<feature type="compositionally biased region" description="Basic and acidic residues" evidence="3">
    <location>
        <begin position="115"/>
        <end position="125"/>
    </location>
</feature>
<dbReference type="OrthoDB" id="16308at10239"/>
<evidence type="ECO:0000259" key="4">
    <source>
        <dbReference type="PROSITE" id="PS50164"/>
    </source>
</evidence>
<name>R9TEF4_9CAUD</name>
<proteinExistence type="predicted"/>
<accession>R9TEF4</accession>
<dbReference type="PROSITE" id="PS50164">
    <property type="entry name" value="GIY_YIG"/>
    <property type="match status" value="1"/>
</dbReference>
<feature type="domain" description="GIY-YIG" evidence="4">
    <location>
        <begin position="1"/>
        <end position="84"/>
    </location>
</feature>
<dbReference type="Gene3D" id="3.40.1440.10">
    <property type="entry name" value="GIY-YIG endonuclease"/>
    <property type="match status" value="1"/>
</dbReference>
<dbReference type="EMBL" id="HQ317393">
    <property type="protein sequence ID" value="AGN30131.1"/>
    <property type="molecule type" value="Genomic_DNA"/>
</dbReference>
<organism evidence="5 6">
    <name type="scientific">Vibrio phage nt-1</name>
    <dbReference type="NCBI Taxonomy" id="115992"/>
    <lineage>
        <taxon>Viruses</taxon>
        <taxon>Duplodnaviria</taxon>
        <taxon>Heunggongvirae</taxon>
        <taxon>Uroviricota</taxon>
        <taxon>Caudoviricetes</taxon>
        <taxon>Pantevenvirales</taxon>
        <taxon>Straboviridae</taxon>
        <taxon>Mylasvirus</taxon>
        <taxon>Mylasvirus persius</taxon>
    </lineage>
</organism>
<reference evidence="5 6" key="1">
    <citation type="journal article" date="2014" name="Genome Biol. Evol.">
        <title>Composite Conserved Promoter-Terminator Motifs (PeSLs) that Mediate Modular Shuffling in the Diverse T4-Like Myoviruses.</title>
        <authorList>
            <person name="Comeau A.M."/>
            <person name="Arbiol C."/>
            <person name="Krisch H.M."/>
        </authorList>
    </citation>
    <scope>NUCLEOTIDE SEQUENCE [LARGE SCALE GENOMIC DNA]</scope>
</reference>
<dbReference type="InterPro" id="IPR035901">
    <property type="entry name" value="GIY-YIG_endonuc_sf"/>
</dbReference>
<dbReference type="GeneID" id="15926582"/>
<dbReference type="InterPro" id="IPR000305">
    <property type="entry name" value="GIY-YIG_endonuc"/>
</dbReference>
<evidence type="ECO:0000256" key="1">
    <source>
        <dbReference type="ARBA" id="ARBA00001946"/>
    </source>
</evidence>
<comment type="cofactor">
    <cofactor evidence="1">
        <name>Mg(2+)</name>
        <dbReference type="ChEBI" id="CHEBI:18420"/>
    </cofactor>
</comment>
<gene>
    <name evidence="5" type="primary">segD</name>
    <name evidence="5" type="ORF">VPFG_00129</name>
</gene>
<evidence type="ECO:0000256" key="2">
    <source>
        <dbReference type="ARBA" id="ARBA00022842"/>
    </source>
</evidence>
<evidence type="ECO:0000313" key="6">
    <source>
        <dbReference type="Proteomes" id="UP000201461"/>
    </source>
</evidence>
<dbReference type="RefSeq" id="YP_008125280.1">
    <property type="nucleotide sequence ID" value="NC_021529.2"/>
</dbReference>
<dbReference type="GO" id="GO:0004519">
    <property type="term" value="F:endonuclease activity"/>
    <property type="evidence" value="ECO:0007669"/>
    <property type="project" value="UniProtKB-KW"/>
</dbReference>
<dbReference type="Proteomes" id="UP000201461">
    <property type="component" value="Segment"/>
</dbReference>
<dbReference type="KEGG" id="vg:15926582"/>
<keyword evidence="2" id="KW-0460">Magnesium</keyword>
<evidence type="ECO:0000313" key="5">
    <source>
        <dbReference type="EMBL" id="AGN30131.1"/>
    </source>
</evidence>